<dbReference type="Proteomes" id="UP000625711">
    <property type="component" value="Unassembled WGS sequence"/>
</dbReference>
<dbReference type="EMBL" id="JAACXV010000050">
    <property type="protein sequence ID" value="KAF7285628.1"/>
    <property type="molecule type" value="Genomic_DNA"/>
</dbReference>
<keyword evidence="2" id="KW-1185">Reference proteome</keyword>
<dbReference type="AlphaFoldDB" id="A0A834MJ06"/>
<organism evidence="1 2">
    <name type="scientific">Rhynchophorus ferrugineus</name>
    <name type="common">Red palm weevil</name>
    <name type="synonym">Curculio ferrugineus</name>
    <dbReference type="NCBI Taxonomy" id="354439"/>
    <lineage>
        <taxon>Eukaryota</taxon>
        <taxon>Metazoa</taxon>
        <taxon>Ecdysozoa</taxon>
        <taxon>Arthropoda</taxon>
        <taxon>Hexapoda</taxon>
        <taxon>Insecta</taxon>
        <taxon>Pterygota</taxon>
        <taxon>Neoptera</taxon>
        <taxon>Endopterygota</taxon>
        <taxon>Coleoptera</taxon>
        <taxon>Polyphaga</taxon>
        <taxon>Cucujiformia</taxon>
        <taxon>Curculionidae</taxon>
        <taxon>Dryophthorinae</taxon>
        <taxon>Rhynchophorus</taxon>
    </lineage>
</organism>
<evidence type="ECO:0000313" key="1">
    <source>
        <dbReference type="EMBL" id="KAF7285628.1"/>
    </source>
</evidence>
<proteinExistence type="predicted"/>
<evidence type="ECO:0000313" key="2">
    <source>
        <dbReference type="Proteomes" id="UP000625711"/>
    </source>
</evidence>
<sequence length="87" mass="10200">MLQGPIRGEAELFTRPFRGGYFYGNGRRNRWTNALLRSSKWTRNLRDSIYVFFLPSLVFDQTIDAIFQLYSTRSMEKSSPDPRRASS</sequence>
<name>A0A834MJ06_RHYFE</name>
<reference evidence="1" key="1">
    <citation type="submission" date="2020-08" db="EMBL/GenBank/DDBJ databases">
        <title>Genome sequencing and assembly of the red palm weevil Rhynchophorus ferrugineus.</title>
        <authorList>
            <person name="Dias G.B."/>
            <person name="Bergman C.M."/>
            <person name="Manee M."/>
        </authorList>
    </citation>
    <scope>NUCLEOTIDE SEQUENCE</scope>
    <source>
        <strain evidence="1">AA-2017</strain>
        <tissue evidence="1">Whole larva</tissue>
    </source>
</reference>
<gene>
    <name evidence="1" type="ORF">GWI33_010418</name>
</gene>
<accession>A0A834MJ06</accession>
<comment type="caution">
    <text evidence="1">The sequence shown here is derived from an EMBL/GenBank/DDBJ whole genome shotgun (WGS) entry which is preliminary data.</text>
</comment>
<protein>
    <submittedName>
        <fullName evidence="1">Uncharacterized protein</fullName>
    </submittedName>
</protein>